<proteinExistence type="predicted"/>
<organism evidence="1 2">
    <name type="scientific">Cyphomyrmex costatus</name>
    <dbReference type="NCBI Taxonomy" id="456900"/>
    <lineage>
        <taxon>Eukaryota</taxon>
        <taxon>Metazoa</taxon>
        <taxon>Ecdysozoa</taxon>
        <taxon>Arthropoda</taxon>
        <taxon>Hexapoda</taxon>
        <taxon>Insecta</taxon>
        <taxon>Pterygota</taxon>
        <taxon>Neoptera</taxon>
        <taxon>Endopterygota</taxon>
        <taxon>Hymenoptera</taxon>
        <taxon>Apocrita</taxon>
        <taxon>Aculeata</taxon>
        <taxon>Formicoidea</taxon>
        <taxon>Formicidae</taxon>
        <taxon>Myrmicinae</taxon>
        <taxon>Cyphomyrmex</taxon>
    </lineage>
</organism>
<keyword evidence="2" id="KW-1185">Reference proteome</keyword>
<dbReference type="AlphaFoldDB" id="A0A151IL72"/>
<sequence>MTKVLETIGKVSQINLMIPRREDIKQQFSSTDFSQIGSDKFILLPATNILKFHNHIDDSTALTGRVKVPVKTVSSAILKTDKHEKQLGGSSSKTLHCPSSKNILKASYYDDDKLSTQPMIFIKCITPKGPLARIIHCSTKTSKDKTNYCIHLESKLKKDNSCKIIQSIDSTKKISDKKTKVPCQRALSKQSVSRFRKSKPEVTHHSPPDCELARPDKADLKIDILFFPEMKDVLSRITHKNGLDPFELPSSVKKLSKKYKKCSASCCQSVRSISKDVCSDFFRTKALALDAKSLPIERCTMQKRLNDQRLQRLPSEQILRTEVTRIESAKSDKVPTCQKSAVAFRRACLKPKISGDTSRLPSSQELLARYGKDFIPIYQLERYEACRTKRNGLQDECVPPLLRTILEKEEQQRTLDKCSKGKQNVDQKRMSESMDPIKFLLYVE</sequence>
<dbReference type="STRING" id="456900.A0A151IL72"/>
<gene>
    <name evidence="1" type="ORF">ALC62_03593</name>
</gene>
<dbReference type="EMBL" id="KQ977133">
    <property type="protein sequence ID" value="KYN05500.1"/>
    <property type="molecule type" value="Genomic_DNA"/>
</dbReference>
<evidence type="ECO:0000313" key="1">
    <source>
        <dbReference type="EMBL" id="KYN05500.1"/>
    </source>
</evidence>
<dbReference type="Proteomes" id="UP000078542">
    <property type="component" value="Unassembled WGS sequence"/>
</dbReference>
<protein>
    <submittedName>
        <fullName evidence="1">Uncharacterized protein</fullName>
    </submittedName>
</protein>
<name>A0A151IL72_9HYME</name>
<evidence type="ECO:0000313" key="2">
    <source>
        <dbReference type="Proteomes" id="UP000078542"/>
    </source>
</evidence>
<reference evidence="1 2" key="1">
    <citation type="submission" date="2016-03" db="EMBL/GenBank/DDBJ databases">
        <title>Cyphomyrmex costatus WGS genome.</title>
        <authorList>
            <person name="Nygaard S."/>
            <person name="Hu H."/>
            <person name="Boomsma J."/>
            <person name="Zhang G."/>
        </authorList>
    </citation>
    <scope>NUCLEOTIDE SEQUENCE [LARGE SCALE GENOMIC DNA]</scope>
    <source>
        <strain evidence="1">MS0001</strain>
        <tissue evidence="1">Whole body</tissue>
    </source>
</reference>
<accession>A0A151IL72</accession>
<dbReference type="KEGG" id="ccoa:108771607"/>
<dbReference type="OrthoDB" id="7576379at2759"/>